<dbReference type="EMBL" id="LR633967">
    <property type="protein sequence ID" value="VUX55853.1"/>
    <property type="molecule type" value="Genomic_DNA"/>
</dbReference>
<evidence type="ECO:0000313" key="2">
    <source>
        <dbReference type="EMBL" id="VUX55853.1"/>
    </source>
</evidence>
<keyword evidence="1" id="KW-0472">Membrane</keyword>
<keyword evidence="1" id="KW-1133">Transmembrane helix</keyword>
<protein>
    <submittedName>
        <fullName evidence="2">Uncharacterized protein</fullName>
    </submittedName>
</protein>
<proteinExistence type="predicted"/>
<feature type="transmembrane region" description="Helical" evidence="1">
    <location>
        <begin position="6"/>
        <end position="28"/>
    </location>
</feature>
<dbReference type="AlphaFoldDB" id="A0A7D9H4U8"/>
<evidence type="ECO:0000256" key="1">
    <source>
        <dbReference type="SAM" id="Phobius"/>
    </source>
</evidence>
<organism evidence="2">
    <name type="scientific">uncultured Woeseiaceae bacterium</name>
    <dbReference type="NCBI Taxonomy" id="1983305"/>
    <lineage>
        <taxon>Bacteria</taxon>
        <taxon>Pseudomonadati</taxon>
        <taxon>Pseudomonadota</taxon>
        <taxon>Gammaproteobacteria</taxon>
        <taxon>Woeseiales</taxon>
        <taxon>Woeseiaceae</taxon>
        <taxon>environmental samples</taxon>
    </lineage>
</organism>
<accession>A0A7D9H4U8</accession>
<sequence length="33" mass="3418">MDFIFLISTIGGVAGVSLITLTLLLIALGKIDV</sequence>
<reference evidence="2" key="1">
    <citation type="submission" date="2019-07" db="EMBL/GenBank/DDBJ databases">
        <authorList>
            <person name="Weber M."/>
            <person name="Kostadinov I."/>
            <person name="Kostadinov D I."/>
        </authorList>
    </citation>
    <scope>NUCLEOTIDE SEQUENCE</scope>
    <source>
        <strain evidence="2">Gfbio:sag-sample-m06:053724c1-46a9-4a36-b237-ea2bf867836b</strain>
    </source>
</reference>
<gene>
    <name evidence="2" type="ORF">JTBM06_V1_140009</name>
</gene>
<name>A0A7D9H4U8_9GAMM</name>
<keyword evidence="1" id="KW-0812">Transmembrane</keyword>